<evidence type="ECO:0000313" key="2">
    <source>
        <dbReference type="Proteomes" id="UP000254867"/>
    </source>
</evidence>
<organism evidence="1 2">
    <name type="scientific">Haemophilus parahaemolyticus</name>
    <dbReference type="NCBI Taxonomy" id="735"/>
    <lineage>
        <taxon>Bacteria</taxon>
        <taxon>Pseudomonadati</taxon>
        <taxon>Pseudomonadota</taxon>
        <taxon>Gammaproteobacteria</taxon>
        <taxon>Pasteurellales</taxon>
        <taxon>Pasteurellaceae</taxon>
        <taxon>Haemophilus</taxon>
    </lineage>
</organism>
<gene>
    <name evidence="1" type="ORF">NCTC10794_02052</name>
</gene>
<evidence type="ECO:0000313" key="1">
    <source>
        <dbReference type="EMBL" id="STO64970.1"/>
    </source>
</evidence>
<dbReference type="RefSeq" id="WP_119223211.1">
    <property type="nucleotide sequence ID" value="NZ_UGHH01000002.1"/>
</dbReference>
<dbReference type="AlphaFoldDB" id="A0A377I4Q9"/>
<name>A0A377I4Q9_HAEPH</name>
<proteinExistence type="predicted"/>
<protein>
    <submittedName>
        <fullName evidence="1">Uncharacterized protein</fullName>
    </submittedName>
</protein>
<sequence>MAKTFYKIPTFLHFTLEKFEFYQHFTQKILTNTSNKVCVFEIKASKTIKEIDRLTSLKPLLGVEYPIVLVKYLAE</sequence>
<dbReference type="EMBL" id="UGHH01000002">
    <property type="protein sequence ID" value="STO64970.1"/>
    <property type="molecule type" value="Genomic_DNA"/>
</dbReference>
<accession>A0A377I4Q9</accession>
<reference evidence="1 2" key="1">
    <citation type="submission" date="2018-06" db="EMBL/GenBank/DDBJ databases">
        <authorList>
            <consortium name="Pathogen Informatics"/>
            <person name="Doyle S."/>
        </authorList>
    </citation>
    <scope>NUCLEOTIDE SEQUENCE [LARGE SCALE GENOMIC DNA]</scope>
    <source>
        <strain evidence="1 2">NCTC10794</strain>
    </source>
</reference>
<dbReference type="Proteomes" id="UP000254867">
    <property type="component" value="Unassembled WGS sequence"/>
</dbReference>